<dbReference type="InterPro" id="IPR022930">
    <property type="entry name" value="UPF0316"/>
</dbReference>
<sequence>MTQYLILTLIGLFLVTALTNVFATLKSILMAKKIMNPVYFLVFADAIIFATVVGKVTSSEGLHFAVAYALGKTLGVFIGNRIEEQLALGILEVDIFLNNKNRMVAMAEKLREEGYTVNNFLARGNNGDRRYKVEVVIRRKEFKVLEDIMNECGVTNPTLKIKNLNKVEGKITATRIKTV</sequence>
<dbReference type="STRING" id="84022.CACET_c04860"/>
<name>A0A0D8IEB2_9CLOT</name>
<dbReference type="InterPro" id="IPR044035">
    <property type="entry name" value="DUF5698"/>
</dbReference>
<protein>
    <submittedName>
        <fullName evidence="1">Uncharacterized protein</fullName>
    </submittedName>
</protein>
<dbReference type="PATRIC" id="fig|84022.5.peg.1607"/>
<dbReference type="PANTHER" id="PTHR40060">
    <property type="entry name" value="UPF0316 PROTEIN YEBE"/>
    <property type="match status" value="1"/>
</dbReference>
<dbReference type="Proteomes" id="UP000035704">
    <property type="component" value="Chromosome"/>
</dbReference>
<dbReference type="RefSeq" id="WP_044823135.1">
    <property type="nucleotide sequence ID" value="NZ_CP009687.1"/>
</dbReference>
<evidence type="ECO:0000313" key="1">
    <source>
        <dbReference type="EMBL" id="AKL93996.1"/>
    </source>
</evidence>
<dbReference type="OrthoDB" id="48231at2"/>
<dbReference type="Pfam" id="PF18955">
    <property type="entry name" value="DUF5698"/>
    <property type="match status" value="1"/>
</dbReference>
<gene>
    <name evidence="1" type="ORF">CACET_c04860</name>
</gene>
<keyword evidence="2" id="KW-1185">Reference proteome</keyword>
<evidence type="ECO:0000313" key="2">
    <source>
        <dbReference type="Proteomes" id="UP000035704"/>
    </source>
</evidence>
<dbReference type="PANTHER" id="PTHR40060:SF1">
    <property type="entry name" value="UPF0316 PROTEIN YEBE"/>
    <property type="match status" value="1"/>
</dbReference>
<dbReference type="KEGG" id="cace:CACET_c04860"/>
<dbReference type="AlphaFoldDB" id="A0A0D8IEB2"/>
<dbReference type="EMBL" id="CP009687">
    <property type="protein sequence ID" value="AKL93996.1"/>
    <property type="molecule type" value="Genomic_DNA"/>
</dbReference>
<reference evidence="1 2" key="1">
    <citation type="submission" date="2014-10" db="EMBL/GenBank/DDBJ databases">
        <title>Genome sequence of Clostridium aceticum DSM 1496.</title>
        <authorList>
            <person name="Poehlein A."/>
            <person name="Schiel-Bengelsdorf B."/>
            <person name="Gottschalk G."/>
            <person name="Duerre P."/>
            <person name="Daniel R."/>
        </authorList>
    </citation>
    <scope>NUCLEOTIDE SEQUENCE [LARGE SCALE GENOMIC DNA]</scope>
    <source>
        <strain evidence="1 2">DSM 1496</strain>
    </source>
</reference>
<organism evidence="1 2">
    <name type="scientific">Clostridium aceticum</name>
    <dbReference type="NCBI Taxonomy" id="84022"/>
    <lineage>
        <taxon>Bacteria</taxon>
        <taxon>Bacillati</taxon>
        <taxon>Bacillota</taxon>
        <taxon>Clostridia</taxon>
        <taxon>Eubacteriales</taxon>
        <taxon>Clostridiaceae</taxon>
        <taxon>Clostridium</taxon>
    </lineage>
</organism>
<proteinExistence type="predicted"/>
<accession>A0A0D8IEB2</accession>